<organism evidence="17 18">
    <name type="scientific">Plectosphaerella cucumerina</name>
    <dbReference type="NCBI Taxonomy" id="40658"/>
    <lineage>
        <taxon>Eukaryota</taxon>
        <taxon>Fungi</taxon>
        <taxon>Dikarya</taxon>
        <taxon>Ascomycota</taxon>
        <taxon>Pezizomycotina</taxon>
        <taxon>Sordariomycetes</taxon>
        <taxon>Hypocreomycetidae</taxon>
        <taxon>Glomerellales</taxon>
        <taxon>Plectosphaerellaceae</taxon>
        <taxon>Plectosphaerella</taxon>
    </lineage>
</organism>
<keyword evidence="18" id="KW-1185">Reference proteome</keyword>
<dbReference type="InterPro" id="IPR011993">
    <property type="entry name" value="PH-like_dom_sf"/>
</dbReference>
<dbReference type="SMART" id="SM01286">
    <property type="entry name" value="SPT16"/>
    <property type="match status" value="1"/>
</dbReference>
<feature type="region of interest" description="Disordered" evidence="13">
    <location>
        <begin position="500"/>
        <end position="521"/>
    </location>
</feature>
<dbReference type="Pfam" id="PF00557">
    <property type="entry name" value="Peptidase_M24"/>
    <property type="match status" value="1"/>
</dbReference>
<dbReference type="InterPro" id="IPR040258">
    <property type="entry name" value="Spt16"/>
</dbReference>
<dbReference type="GO" id="GO:0031491">
    <property type="term" value="F:nucleosome binding"/>
    <property type="evidence" value="ECO:0007669"/>
    <property type="project" value="TreeGrafter"/>
</dbReference>
<dbReference type="InterPro" id="IPR029148">
    <property type="entry name" value="FACT-SPT16_Nlobe"/>
</dbReference>
<evidence type="ECO:0000256" key="11">
    <source>
        <dbReference type="RuleBase" id="RU367052"/>
    </source>
</evidence>
<comment type="caution">
    <text evidence="17">The sequence shown here is derived from an EMBL/GenBank/DDBJ whole genome shotgun (WGS) entry which is preliminary data.</text>
</comment>
<dbReference type="FunFam" id="2.30.29.150:FF:000002">
    <property type="entry name" value="FACT complex subunit SPT16"/>
    <property type="match status" value="1"/>
</dbReference>
<keyword evidence="4 11" id="KW-0227">DNA damage</keyword>
<keyword evidence="7 11" id="KW-0804">Transcription</keyword>
<dbReference type="PANTHER" id="PTHR13980">
    <property type="entry name" value="CDC68 RELATED"/>
    <property type="match status" value="1"/>
</dbReference>
<dbReference type="OrthoDB" id="10251642at2759"/>
<dbReference type="InterPro" id="IPR056595">
    <property type="entry name" value="Fact-SPT16_PH"/>
</dbReference>
<dbReference type="SMART" id="SM01287">
    <property type="entry name" value="Rtt106"/>
    <property type="match status" value="1"/>
</dbReference>
<dbReference type="EMBL" id="JAGPXD010000004">
    <property type="protein sequence ID" value="KAH7358238.1"/>
    <property type="molecule type" value="Genomic_DNA"/>
</dbReference>
<dbReference type="GO" id="GO:0006368">
    <property type="term" value="P:transcription elongation by RNA polymerase II"/>
    <property type="evidence" value="ECO:0007669"/>
    <property type="project" value="TreeGrafter"/>
</dbReference>
<keyword evidence="8 11" id="KW-0234">DNA repair</keyword>
<feature type="region of interest" description="Disordered" evidence="13">
    <location>
        <begin position="942"/>
        <end position="1030"/>
    </location>
</feature>
<dbReference type="Pfam" id="PF14826">
    <property type="entry name" value="FACT-Spt16_Nlob"/>
    <property type="match status" value="1"/>
</dbReference>
<keyword evidence="2 11" id="KW-0158">Chromosome</keyword>
<dbReference type="FunFam" id="2.30.29.30:FF:000017">
    <property type="entry name" value="FACT complex subunit SPT16"/>
    <property type="match status" value="1"/>
</dbReference>
<dbReference type="Gene3D" id="2.30.29.30">
    <property type="entry name" value="Pleckstrin-homology domain (PH domain)/Phosphotyrosine-binding domain (PTB)"/>
    <property type="match status" value="1"/>
</dbReference>
<dbReference type="Gene3D" id="3.90.230.10">
    <property type="entry name" value="Creatinase/methionine aminopeptidase superfamily"/>
    <property type="match status" value="1"/>
</dbReference>
<dbReference type="InterPro" id="IPR036005">
    <property type="entry name" value="Creatinase/aminopeptidase-like"/>
</dbReference>
<dbReference type="GO" id="GO:0035101">
    <property type="term" value="C:FACT complex"/>
    <property type="evidence" value="ECO:0007669"/>
    <property type="project" value="UniProtKB-UniRule"/>
</dbReference>
<dbReference type="InterPro" id="IPR029149">
    <property type="entry name" value="Creatin/AminoP/Spt16_N"/>
</dbReference>
<comment type="subcellular location">
    <subcellularLocation>
        <location evidence="11">Nucleus</location>
    </subcellularLocation>
    <subcellularLocation>
        <location evidence="11">Chromosome</location>
    </subcellularLocation>
</comment>
<dbReference type="InterPro" id="IPR048969">
    <property type="entry name" value="FACT_SPT16_C"/>
</dbReference>
<dbReference type="InterPro" id="IPR013719">
    <property type="entry name" value="RTT106/SPT16-like_middle_dom"/>
</dbReference>
<dbReference type="AlphaFoldDB" id="A0A8K0TET5"/>
<evidence type="ECO:0000256" key="7">
    <source>
        <dbReference type="ARBA" id="ARBA00023163"/>
    </source>
</evidence>
<evidence type="ECO:0000259" key="14">
    <source>
        <dbReference type="SMART" id="SM01285"/>
    </source>
</evidence>
<evidence type="ECO:0000259" key="16">
    <source>
        <dbReference type="SMART" id="SM01287"/>
    </source>
</evidence>
<dbReference type="SMART" id="SM01285">
    <property type="entry name" value="FACT-Spt16_Nlob"/>
    <property type="match status" value="1"/>
</dbReference>
<evidence type="ECO:0000256" key="10">
    <source>
        <dbReference type="ARBA" id="ARBA00025370"/>
    </source>
</evidence>
<keyword evidence="3 11" id="KW-0235">DNA replication</keyword>
<dbReference type="Gene3D" id="2.30.29.150">
    <property type="match status" value="1"/>
</dbReference>
<dbReference type="GO" id="GO:0006281">
    <property type="term" value="P:DNA repair"/>
    <property type="evidence" value="ECO:0007669"/>
    <property type="project" value="UniProtKB-UniRule"/>
</dbReference>
<dbReference type="FunFam" id="3.40.350.10:FF:000006">
    <property type="entry name" value="FACT complex subunit SPT16"/>
    <property type="match status" value="1"/>
</dbReference>
<dbReference type="Proteomes" id="UP000813385">
    <property type="component" value="Unassembled WGS sequence"/>
</dbReference>
<evidence type="ECO:0000256" key="2">
    <source>
        <dbReference type="ARBA" id="ARBA00022454"/>
    </source>
</evidence>
<comment type="similarity">
    <text evidence="1 11">Belongs to the peptidase M24 family. SPT16 subfamily.</text>
</comment>
<dbReference type="GO" id="GO:0006260">
    <property type="term" value="P:DNA replication"/>
    <property type="evidence" value="ECO:0007669"/>
    <property type="project" value="UniProtKB-KW"/>
</dbReference>
<feature type="compositionally biased region" description="Basic and acidic residues" evidence="13">
    <location>
        <begin position="1004"/>
        <end position="1023"/>
    </location>
</feature>
<comment type="function">
    <text evidence="10 11">Component of the FACT complex, a general chromatin factor that acts to reorganize nucleosomes. The FACT complex is involved in multiple processes that require DNA as a template such as mRNA elongation, DNA replication and DNA repair. During transcription elongation the FACT complex acts as a histone chaperone that both destabilizes and restores nucleosomal structure. It facilitates the passage of RNA polymerase II and transcription by promoting the dissociation of one histone H2A-H2B dimer from the nucleosome, then subsequently promotes the reestablishment of the nucleosome following the passage of RNA polymerase II.</text>
</comment>
<feature type="compositionally biased region" description="Acidic residues" evidence="13">
    <location>
        <begin position="984"/>
        <end position="1003"/>
    </location>
</feature>
<dbReference type="Pfam" id="PF08644">
    <property type="entry name" value="SPT16"/>
    <property type="match status" value="1"/>
</dbReference>
<evidence type="ECO:0000256" key="3">
    <source>
        <dbReference type="ARBA" id="ARBA00022705"/>
    </source>
</evidence>
<evidence type="ECO:0000256" key="12">
    <source>
        <dbReference type="SAM" id="Coils"/>
    </source>
</evidence>
<feature type="compositionally biased region" description="Acidic residues" evidence="13">
    <location>
        <begin position="943"/>
        <end position="977"/>
    </location>
</feature>
<dbReference type="InterPro" id="IPR013953">
    <property type="entry name" value="FACT_SPT16_M"/>
</dbReference>
<evidence type="ECO:0000256" key="1">
    <source>
        <dbReference type="ARBA" id="ARBA00010779"/>
    </source>
</evidence>
<dbReference type="InterPro" id="IPR000994">
    <property type="entry name" value="Pept_M24"/>
</dbReference>
<dbReference type="Pfam" id="PF24824">
    <property type="entry name" value="PH_SPT16"/>
    <property type="match status" value="1"/>
</dbReference>
<dbReference type="PANTHER" id="PTHR13980:SF15">
    <property type="entry name" value="FACT COMPLEX SUBUNIT SPT16"/>
    <property type="match status" value="1"/>
</dbReference>
<keyword evidence="6 12" id="KW-0175">Coiled coil</keyword>
<dbReference type="Pfam" id="PF21091">
    <property type="entry name" value="SPT16_C"/>
    <property type="match status" value="1"/>
</dbReference>
<dbReference type="Pfam" id="PF08512">
    <property type="entry name" value="Rttp106-like_middle"/>
    <property type="match status" value="1"/>
</dbReference>
<evidence type="ECO:0000256" key="4">
    <source>
        <dbReference type="ARBA" id="ARBA00022763"/>
    </source>
</evidence>
<dbReference type="InterPro" id="IPR033825">
    <property type="entry name" value="Spt16_M24"/>
</dbReference>
<dbReference type="Gene3D" id="2.30.29.210">
    <property type="entry name" value="FACT complex subunit Spt16p/Cdc68p"/>
    <property type="match status" value="1"/>
</dbReference>
<dbReference type="FunFam" id="3.90.230.10:FF:000005">
    <property type="entry name" value="FACT complex subunit spt16"/>
    <property type="match status" value="1"/>
</dbReference>
<accession>A0A8K0TET5</accession>
<gene>
    <name evidence="17" type="ORF">B0T11DRAFT_340567</name>
</gene>
<evidence type="ECO:0000256" key="6">
    <source>
        <dbReference type="ARBA" id="ARBA00023054"/>
    </source>
</evidence>
<keyword evidence="5 11" id="KW-0805">Transcription regulation</keyword>
<evidence type="ECO:0000256" key="8">
    <source>
        <dbReference type="ARBA" id="ARBA00023204"/>
    </source>
</evidence>
<evidence type="ECO:0000256" key="9">
    <source>
        <dbReference type="ARBA" id="ARBA00023242"/>
    </source>
</evidence>
<evidence type="ECO:0000256" key="13">
    <source>
        <dbReference type="SAM" id="MobiDB-lite"/>
    </source>
</evidence>
<feature type="domain" description="FACT complex subunit SPT16 middle" evidence="15">
    <location>
        <begin position="546"/>
        <end position="696"/>
    </location>
</feature>
<reference evidence="17" key="1">
    <citation type="journal article" date="2021" name="Nat. Commun.">
        <title>Genetic determinants of endophytism in the Arabidopsis root mycobiome.</title>
        <authorList>
            <person name="Mesny F."/>
            <person name="Miyauchi S."/>
            <person name="Thiergart T."/>
            <person name="Pickel B."/>
            <person name="Atanasova L."/>
            <person name="Karlsson M."/>
            <person name="Huettel B."/>
            <person name="Barry K.W."/>
            <person name="Haridas S."/>
            <person name="Chen C."/>
            <person name="Bauer D."/>
            <person name="Andreopoulos W."/>
            <person name="Pangilinan J."/>
            <person name="LaButti K."/>
            <person name="Riley R."/>
            <person name="Lipzen A."/>
            <person name="Clum A."/>
            <person name="Drula E."/>
            <person name="Henrissat B."/>
            <person name="Kohler A."/>
            <person name="Grigoriev I.V."/>
            <person name="Martin F.M."/>
            <person name="Hacquard S."/>
        </authorList>
    </citation>
    <scope>NUCLEOTIDE SEQUENCE</scope>
    <source>
        <strain evidence="17">MPI-CAGE-AT-0016</strain>
    </source>
</reference>
<sequence>MAEIKIDSKLFQERISHVATAWKNDLRASHGLFNDASSILIMMGKVEEVPELHKNNAVHFWLLGYEFPTTLMLLTTDSIYIVTTAKKAKHLESLKGGRFPVEILVRGKDAAENEKIFVKITDAIKAAGKKLGVIAKDTSKGPFVDEWKKTFTEQCKDVEEVDISAALSTVAFSVKDETELRAMRTASKACVALMTPYFLEEITEIVDSEKKVKHSALSDKVDKKLDDTKWWRAVELPNKTKLPSDLDPAQLDWVMGPTVQSGGKFDLRLGVESNDDNLHPGIIIAHMGLRYKSYCSSIARTYLMDPNKAQESTYKLLLNIHNMIIKEIRDGVAAKDIYAKALGVIRSKKPELEKSFLKNVGYGIGLENRDPTLLLNAKSSRILKDGMTLVVTTGFSDIANPQPQDKNSKTYAMVITDTIRVTSSDAVVFTGESPTSADACSFFFEGEEEAPAPKKEKRDGRVGAVATKNITSTRLRSERNAQPDDVTDHKRRLHQKELAAKKQKEGLARFSESTSGQDGSEVKKFKRFESYKRDNQFPSKVKDLSIVVDAKNSTVILPVMGRPVPFHINTIKNASKSDEGDWSFLRVNFLSPGQGVGRRDDQPFEDATAHFVRSLTFRSTDGSRYDEIATQISNMKRDSNKKEQEKKELEDVVEQDKLVEIRNRRPAVLDNVFIRPAMEGKRVAGKLEIHQNGIRYTSPLHGSQRVDILFSNVRHLFFQPCQHELVVIIHIHLKDPIVYSNKKKTKDIQFYREATDIQFDETGNRKRKYRYGDEDEFEQEQEERRRRQELDRLFQGFAQKIAEAGKSEGIEVDMPIRELGFHGVPFRSNVFIQPTTDCLMQVVEPPFMVLTLEDIEVCHLERVQFGLKNFDMVFIFKDFTRSPYHVNTIPVEFLDGVKEFLDSSDIAYSEGPLNLNWPTIMKTVNADTHQFFLDGGWSFLQAESDDEGGGDDEEEESNFEISDEELDEASESSEEGSDYGSNVSDEEDEAELSDEDEGEDWDELEAKAKKRDREAAMEENEGRSKKKARR</sequence>
<feature type="domain" description="Histone chaperone RTT106/FACT complex subunit SPT16-like middle" evidence="16">
    <location>
        <begin position="821"/>
        <end position="911"/>
    </location>
</feature>
<dbReference type="SUPFAM" id="SSF55920">
    <property type="entry name" value="Creatinase/aminopeptidase"/>
    <property type="match status" value="1"/>
</dbReference>
<protein>
    <recommendedName>
        <fullName evidence="11">FACT complex subunit</fullName>
    </recommendedName>
</protein>
<evidence type="ECO:0000256" key="5">
    <source>
        <dbReference type="ARBA" id="ARBA00023015"/>
    </source>
</evidence>
<comment type="subunit">
    <text evidence="11">Component of the FACT complex.</text>
</comment>
<evidence type="ECO:0000259" key="15">
    <source>
        <dbReference type="SMART" id="SM01286"/>
    </source>
</evidence>
<feature type="domain" description="FACT complex subunit SPT16 N-terminal lobe" evidence="14">
    <location>
        <begin position="6"/>
        <end position="167"/>
    </location>
</feature>
<keyword evidence="9 11" id="KW-0539">Nucleus</keyword>
<evidence type="ECO:0000313" key="18">
    <source>
        <dbReference type="Proteomes" id="UP000813385"/>
    </source>
</evidence>
<evidence type="ECO:0000313" key="17">
    <source>
        <dbReference type="EMBL" id="KAH7358238.1"/>
    </source>
</evidence>
<dbReference type="CDD" id="cd01091">
    <property type="entry name" value="CDC68-like"/>
    <property type="match status" value="1"/>
</dbReference>
<feature type="coiled-coil region" evidence="12">
    <location>
        <begin position="625"/>
        <end position="655"/>
    </location>
</feature>
<dbReference type="FunFam" id="2.30.29.210:FF:000001">
    <property type="entry name" value="FACT complex subunit spt16"/>
    <property type="match status" value="1"/>
</dbReference>
<name>A0A8K0TET5_9PEZI</name>
<dbReference type="Gene3D" id="3.40.350.10">
    <property type="entry name" value="Creatinase/prolidase N-terminal domain"/>
    <property type="match status" value="1"/>
</dbReference>
<proteinExistence type="inferred from homology"/>
<dbReference type="GO" id="GO:0010468">
    <property type="term" value="P:regulation of gene expression"/>
    <property type="evidence" value="ECO:0007669"/>
    <property type="project" value="UniProtKB-ARBA"/>
</dbReference>
<dbReference type="GO" id="GO:0034728">
    <property type="term" value="P:nucleosome organization"/>
    <property type="evidence" value="ECO:0007669"/>
    <property type="project" value="UniProtKB-ARBA"/>
</dbReference>